<dbReference type="EMBL" id="SJPJ01000001">
    <property type="protein sequence ID" value="TWT83507.1"/>
    <property type="molecule type" value="Genomic_DNA"/>
</dbReference>
<dbReference type="EMBL" id="SJPJ01000011">
    <property type="protein sequence ID" value="TWT74713.1"/>
    <property type="molecule type" value="Genomic_DNA"/>
</dbReference>
<dbReference type="EMBL" id="SJPJ01000001">
    <property type="protein sequence ID" value="TWT78778.1"/>
    <property type="molecule type" value="Genomic_DNA"/>
</dbReference>
<dbReference type="NCBIfam" id="NF033593">
    <property type="entry name" value="transpos_ISNCY_1"/>
    <property type="match status" value="1"/>
</dbReference>
<dbReference type="RefSeq" id="WP_146393859.1">
    <property type="nucleotide sequence ID" value="NZ_SJPJ01000001.1"/>
</dbReference>
<dbReference type="AlphaFoldDB" id="A0A5C5Z4A7"/>
<sequence length="488" mass="55310">MVRKHYQSQHRFDCSPVAQVQLNLECRDEIVPILAGLQFLYTNNKLRHKAVKLVAADLNEDSRRDIGRPGMDDWHVVVLAAVRLGCNFDYDKLQDQVENHRSLRGIMGIGDWQDADEFTFRRIRDTLCKLKPATIEKLNQVIVTSGQEIAPEAAASVRADSFVVETNIHHPTESSLIFDGVRKFVPLCADLAGMLEIDGWRQSDHLTRKIKKLKQNMGRIAASKSQVKKDALQSLYMDLLVRTEQLLTRADELVKTAKSELFSTAIVSKIAAIERWIQLTRQVCDTARRRVLLGERVPNSEKLFSLFETHTQLYRRGKAGQPNQYGRLVLVYEDAAGFISHYHLMDRTSKDQDVVVEQTRIAQRKHSGQIETASFDRGFHSDENETALQEIVDDVCVLPRAPDQYAERLKNGSVKFHQTRLRHSGVESAIGALQRGNGLKRCRDRSEIGFERYFGLAVLGRNLHTLGKLLLAKHHAISASAQSDRQAA</sequence>
<gene>
    <name evidence="2" type="ORF">CA13_01750</name>
    <name evidence="3" type="ORF">CA13_35000</name>
    <name evidence="4" type="ORF">CA13_49720</name>
    <name evidence="5" type="ORF">CA13_50750</name>
    <name evidence="6" type="ORF">CA13_55970</name>
    <name evidence="7" type="ORF">CA13_59120</name>
    <name evidence="1" type="ORF">CA13_73940</name>
</gene>
<dbReference type="EMBL" id="SJPJ01000001">
    <property type="protein sequence ID" value="TWT83608.1"/>
    <property type="molecule type" value="Genomic_DNA"/>
</dbReference>
<dbReference type="EMBL" id="SJPJ01000001">
    <property type="protein sequence ID" value="TWT84434.1"/>
    <property type="molecule type" value="Genomic_DNA"/>
</dbReference>
<evidence type="ECO:0000313" key="1">
    <source>
        <dbReference type="EMBL" id="TWT74713.1"/>
    </source>
</evidence>
<proteinExistence type="predicted"/>
<evidence type="ECO:0000313" key="2">
    <source>
        <dbReference type="EMBL" id="TWT78778.1"/>
    </source>
</evidence>
<evidence type="ECO:0000313" key="6">
    <source>
        <dbReference type="EMBL" id="TWT84121.1"/>
    </source>
</evidence>
<reference evidence="3 8" key="1">
    <citation type="submission" date="2019-02" db="EMBL/GenBank/DDBJ databases">
        <title>Deep-cultivation of Planctomycetes and their phenomic and genomic characterization uncovers novel biology.</title>
        <authorList>
            <person name="Wiegand S."/>
            <person name="Jogler M."/>
            <person name="Boedeker C."/>
            <person name="Pinto D."/>
            <person name="Vollmers J."/>
            <person name="Rivas-Marin E."/>
            <person name="Kohn T."/>
            <person name="Peeters S.H."/>
            <person name="Heuer A."/>
            <person name="Rast P."/>
            <person name="Oberbeckmann S."/>
            <person name="Bunk B."/>
            <person name="Jeske O."/>
            <person name="Meyerdierks A."/>
            <person name="Storesund J.E."/>
            <person name="Kallscheuer N."/>
            <person name="Luecker S."/>
            <person name="Lage O.M."/>
            <person name="Pohl T."/>
            <person name="Merkel B.J."/>
            <person name="Hornburger P."/>
            <person name="Mueller R.-W."/>
            <person name="Bruemmer F."/>
            <person name="Labrenz M."/>
            <person name="Spormann A.M."/>
            <person name="Op Den Camp H."/>
            <person name="Overmann J."/>
            <person name="Amann R."/>
            <person name="Jetten M.S.M."/>
            <person name="Mascher T."/>
            <person name="Medema M.H."/>
            <person name="Devos D.P."/>
            <person name="Kaster A.-K."/>
            <person name="Ovreas L."/>
            <person name="Rohde M."/>
            <person name="Galperin M.Y."/>
            <person name="Jogler C."/>
        </authorList>
    </citation>
    <scope>NUCLEOTIDE SEQUENCE [LARGE SCALE GENOMIC DNA]</scope>
    <source>
        <strain evidence="3 8">CA13</strain>
    </source>
</reference>
<dbReference type="EMBL" id="SJPJ01000001">
    <property type="protein sequence ID" value="TWT84121.1"/>
    <property type="molecule type" value="Genomic_DNA"/>
</dbReference>
<dbReference type="Proteomes" id="UP000315010">
    <property type="component" value="Unassembled WGS sequence"/>
</dbReference>
<comment type="caution">
    <text evidence="3">The sequence shown here is derived from an EMBL/GenBank/DDBJ whole genome shotgun (WGS) entry which is preliminary data.</text>
</comment>
<keyword evidence="8" id="KW-1185">Reference proteome</keyword>
<evidence type="ECO:0000313" key="8">
    <source>
        <dbReference type="Proteomes" id="UP000315010"/>
    </source>
</evidence>
<dbReference type="EMBL" id="SJPJ01000001">
    <property type="protein sequence ID" value="TWT82045.1"/>
    <property type="molecule type" value="Genomic_DNA"/>
</dbReference>
<protein>
    <recommendedName>
        <fullName evidence="9">Transposase DDE domain protein</fullName>
    </recommendedName>
</protein>
<organism evidence="3 8">
    <name type="scientific">Novipirellula herctigrandis</name>
    <dbReference type="NCBI Taxonomy" id="2527986"/>
    <lineage>
        <taxon>Bacteria</taxon>
        <taxon>Pseudomonadati</taxon>
        <taxon>Planctomycetota</taxon>
        <taxon>Planctomycetia</taxon>
        <taxon>Pirellulales</taxon>
        <taxon>Pirellulaceae</taxon>
        <taxon>Novipirellula</taxon>
    </lineage>
</organism>
<evidence type="ECO:0000313" key="7">
    <source>
        <dbReference type="EMBL" id="TWT84434.1"/>
    </source>
</evidence>
<evidence type="ECO:0000313" key="5">
    <source>
        <dbReference type="EMBL" id="TWT83608.1"/>
    </source>
</evidence>
<evidence type="ECO:0008006" key="9">
    <source>
        <dbReference type="Google" id="ProtNLM"/>
    </source>
</evidence>
<evidence type="ECO:0000313" key="3">
    <source>
        <dbReference type="EMBL" id="TWT82045.1"/>
    </source>
</evidence>
<dbReference type="OrthoDB" id="240727at2"/>
<evidence type="ECO:0000313" key="4">
    <source>
        <dbReference type="EMBL" id="TWT83507.1"/>
    </source>
</evidence>
<accession>A0A5C5Z4A7</accession>
<name>A0A5C5Z4A7_9BACT</name>